<dbReference type="EMBL" id="FOXD01000010">
    <property type="protein sequence ID" value="SFP81026.1"/>
    <property type="molecule type" value="Genomic_DNA"/>
</dbReference>
<evidence type="ECO:0000259" key="1">
    <source>
        <dbReference type="PROSITE" id="PS51186"/>
    </source>
</evidence>
<keyword evidence="3" id="KW-1185">Reference proteome</keyword>
<dbReference type="InterPro" id="IPR000182">
    <property type="entry name" value="GNAT_dom"/>
</dbReference>
<reference evidence="3" key="1">
    <citation type="submission" date="2016-10" db="EMBL/GenBank/DDBJ databases">
        <authorList>
            <person name="Varghese N."/>
            <person name="Submissions S."/>
        </authorList>
    </citation>
    <scope>NUCLEOTIDE SEQUENCE [LARGE SCALE GENOMIC DNA]</scope>
    <source>
        <strain evidence="3">S7</strain>
    </source>
</reference>
<dbReference type="OrthoDB" id="9790652at2"/>
<dbReference type="InterPro" id="IPR016181">
    <property type="entry name" value="Acyl_CoA_acyltransferase"/>
</dbReference>
<proteinExistence type="predicted"/>
<dbReference type="GO" id="GO:0008080">
    <property type="term" value="F:N-acetyltransferase activity"/>
    <property type="evidence" value="ECO:0007669"/>
    <property type="project" value="InterPro"/>
</dbReference>
<protein>
    <submittedName>
        <fullName evidence="2">Putative beta-lysine N-acetyltransferase</fullName>
    </submittedName>
</protein>
<dbReference type="RefSeq" id="WP_093337285.1">
    <property type="nucleotide sequence ID" value="NZ_FOXD01000010.1"/>
</dbReference>
<dbReference type="Proteomes" id="UP000198892">
    <property type="component" value="Unassembled WGS sequence"/>
</dbReference>
<dbReference type="InterPro" id="IPR022525">
    <property type="entry name" value="GNAT_AblB"/>
</dbReference>
<accession>A0A1I5TF26</accession>
<dbReference type="SUPFAM" id="SSF55729">
    <property type="entry name" value="Acyl-CoA N-acyltransferases (Nat)"/>
    <property type="match status" value="1"/>
</dbReference>
<evidence type="ECO:0000313" key="3">
    <source>
        <dbReference type="Proteomes" id="UP000198892"/>
    </source>
</evidence>
<dbReference type="PROSITE" id="PS51186">
    <property type="entry name" value="GNAT"/>
    <property type="match status" value="1"/>
</dbReference>
<dbReference type="AlphaFoldDB" id="A0A1I5TF26"/>
<name>A0A1I5TF26_9BACI</name>
<sequence>MNILTQRWSTHLKEDIVIESFSHRIKVYKLPPFPQWNAYLASLYDLAVEQNCDKLIFYVKNRERHRFKKAPFIHEGEIKGFFRGIDAFIYSWFLNPQRAYHVDRLQEDNVLKNAFDLPAEKNRSFFPKGYTMRHPGENDAEEMARLYRAVFQTYPTPMHDPEFIRKVMKEEVYFTIMEYEGSIVSACSADVLAPFQSAEMSDCATHPEHRNQGLLSTQFSYLIQQMERRGLWSLFSYSRSLSFGMNLVNVYHGFEYGGKMVRNSNIAGRLESMNVWYRQLRTV</sequence>
<organism evidence="2 3">
    <name type="scientific">Salibacterium halotolerans</name>
    <dbReference type="NCBI Taxonomy" id="1884432"/>
    <lineage>
        <taxon>Bacteria</taxon>
        <taxon>Bacillati</taxon>
        <taxon>Bacillota</taxon>
        <taxon>Bacilli</taxon>
        <taxon>Bacillales</taxon>
        <taxon>Bacillaceae</taxon>
    </lineage>
</organism>
<dbReference type="STRING" id="1884432.SAMN05518683_110115"/>
<gene>
    <name evidence="2" type="ORF">SAMN05518683_110115</name>
</gene>
<dbReference type="Gene3D" id="3.40.630.30">
    <property type="match status" value="1"/>
</dbReference>
<dbReference type="Pfam" id="PF13527">
    <property type="entry name" value="Acetyltransf_9"/>
    <property type="match status" value="1"/>
</dbReference>
<keyword evidence="2" id="KW-0808">Transferase</keyword>
<evidence type="ECO:0000313" key="2">
    <source>
        <dbReference type="EMBL" id="SFP81026.1"/>
    </source>
</evidence>
<feature type="domain" description="N-acetyltransferase" evidence="1">
    <location>
        <begin position="130"/>
        <end position="282"/>
    </location>
</feature>
<dbReference type="NCBIfam" id="TIGR03827">
    <property type="entry name" value="GNAT_ablB"/>
    <property type="match status" value="1"/>
</dbReference>